<feature type="domain" description="PAS" evidence="2">
    <location>
        <begin position="354"/>
        <end position="393"/>
    </location>
</feature>
<dbReference type="InterPro" id="IPR029787">
    <property type="entry name" value="Nucleotide_cyclase"/>
</dbReference>
<evidence type="ECO:0000259" key="3">
    <source>
        <dbReference type="PROSITE" id="PS50113"/>
    </source>
</evidence>
<feature type="domain" description="PAC" evidence="3">
    <location>
        <begin position="420"/>
        <end position="472"/>
    </location>
</feature>
<dbReference type="AlphaFoldDB" id="A0A840UBI5"/>
<dbReference type="PROSITE" id="PS50113">
    <property type="entry name" value="PAC"/>
    <property type="match status" value="1"/>
</dbReference>
<dbReference type="PROSITE" id="PS50883">
    <property type="entry name" value="EAL"/>
    <property type="match status" value="1"/>
</dbReference>
<evidence type="ECO:0000259" key="2">
    <source>
        <dbReference type="PROSITE" id="PS50112"/>
    </source>
</evidence>
<dbReference type="Pfam" id="PF00990">
    <property type="entry name" value="GGDEF"/>
    <property type="match status" value="1"/>
</dbReference>
<dbReference type="CDD" id="cd01948">
    <property type="entry name" value="EAL"/>
    <property type="match status" value="1"/>
</dbReference>
<reference evidence="6 7" key="1">
    <citation type="submission" date="2020-08" db="EMBL/GenBank/DDBJ databases">
        <title>Genomic Encyclopedia of Type Strains, Phase IV (KMG-IV): sequencing the most valuable type-strain genomes for metagenomic binning, comparative biology and taxonomic classification.</title>
        <authorList>
            <person name="Goeker M."/>
        </authorList>
    </citation>
    <scope>NUCLEOTIDE SEQUENCE [LARGE SCALE GENOMIC DNA]</scope>
    <source>
        <strain evidence="6 7">DSM 22359</strain>
    </source>
</reference>
<gene>
    <name evidence="6" type="ORF">HNR38_000509</name>
</gene>
<dbReference type="InterPro" id="IPR000014">
    <property type="entry name" value="PAS"/>
</dbReference>
<protein>
    <submittedName>
        <fullName evidence="6">Diguanylate cyclase (GGDEF)-like protein/PAS domain S-box-containing protein</fullName>
    </submittedName>
</protein>
<dbReference type="InterPro" id="IPR000160">
    <property type="entry name" value="GGDEF_dom"/>
</dbReference>
<keyword evidence="7" id="KW-1185">Reference proteome</keyword>
<dbReference type="InterPro" id="IPR001633">
    <property type="entry name" value="EAL_dom"/>
</dbReference>
<evidence type="ECO:0000313" key="7">
    <source>
        <dbReference type="Proteomes" id="UP000591735"/>
    </source>
</evidence>
<dbReference type="Pfam" id="PF08376">
    <property type="entry name" value="NIT"/>
    <property type="match status" value="1"/>
</dbReference>
<dbReference type="SMART" id="SM00086">
    <property type="entry name" value="PAC"/>
    <property type="match status" value="1"/>
</dbReference>
<dbReference type="Pfam" id="PF00563">
    <property type="entry name" value="EAL"/>
    <property type="match status" value="1"/>
</dbReference>
<dbReference type="Pfam" id="PF13426">
    <property type="entry name" value="PAS_9"/>
    <property type="match status" value="1"/>
</dbReference>
<sequence length="912" mass="102720">MSERTPWLERAFKEFDRLPLSVRFVLAFTPLVIAVVWMSVSSGVERYQTTRDMARMEHYTDLAIESGRLAGHLQLERGLSVIFAEQASPAIRTELNQARTATDEVFNSLRQALDQSTTRASATPYLSDLRALSESLLQLRALRNDIDRQLATAEHISVYFSNLVQELNNLTGRLSGMPSDNQLGRKLHAYFIIKQLKELLGQERLLITRALLSGALTEENRAQLQTLLARQASVQNQLSHQLSNTSRYTGLTAASPAIRFRDRLLEISGPILDNTDVSPRQWFTWQTARMDRLTQVESLLADDIHTLTDDLMFSATEELWRYLLISPLTLLACMTFAILIFRQTHWRLLLSQAVFEHTHDRITVTDQQARIIEINDAFERNTGYSREEVLGQNPNMLQSGRQDKSFYRELWQQLNSEGTWQGEIWNRRKNGEFFAELTTISAIRNRQGNIENYVAVSSDITDRALEHQRQLEYRAYHDPLTGLPNQILLRDRLDHALTLARRTGTQIIVAALDLDHFSTINEQYTHASGDVLIERIAKRLRGMIRDSDTLARIGGDEFLVVVEQLGSLTEGQMLMERLLDELSAPIEFNGHTAALTTSIGATGFPDDNADADTLIRHATEALHQSKHNGRARLSWFDPAHGRNQSDFSDLLQRLERALANDELQLHYQPKVDMLTGRLLGVEALLRWQDPDHGMVSPGDFLPAVELHPISIAIGDRVIEMAIDQVQRWQSEGLTTGVSVNINATQLLAPDFIASLKRHLRHHPGFDPSRLELEVLESAAINDIDRAATVLAECRKLGVKVSLDDFGTGYAALDYLKRLPADTLKIDQSFVRDMDAGRGNLAIVKGIIGLARAFGFEVIAEGVETIDQGCELIELGCFHGQGYGIARPMPAGEVAGWLQGWQTPPAWRQRKVG</sequence>
<dbReference type="InterPro" id="IPR035965">
    <property type="entry name" value="PAS-like_dom_sf"/>
</dbReference>
<dbReference type="PANTHER" id="PTHR44757:SF2">
    <property type="entry name" value="BIOFILM ARCHITECTURE MAINTENANCE PROTEIN MBAA"/>
    <property type="match status" value="1"/>
</dbReference>
<dbReference type="PANTHER" id="PTHR44757">
    <property type="entry name" value="DIGUANYLATE CYCLASE DGCP"/>
    <property type="match status" value="1"/>
</dbReference>
<dbReference type="Gene3D" id="3.20.20.450">
    <property type="entry name" value="EAL domain"/>
    <property type="match status" value="1"/>
</dbReference>
<dbReference type="Gene3D" id="3.30.450.20">
    <property type="entry name" value="PAS domain"/>
    <property type="match status" value="1"/>
</dbReference>
<evidence type="ECO:0000313" key="6">
    <source>
        <dbReference type="EMBL" id="MBB5320041.1"/>
    </source>
</evidence>
<dbReference type="Proteomes" id="UP000591735">
    <property type="component" value="Unassembled WGS sequence"/>
</dbReference>
<comment type="caution">
    <text evidence="6">The sequence shown here is derived from an EMBL/GenBank/DDBJ whole genome shotgun (WGS) entry which is preliminary data.</text>
</comment>
<keyword evidence="1" id="KW-0812">Transmembrane</keyword>
<feature type="domain" description="GGDEF" evidence="5">
    <location>
        <begin position="505"/>
        <end position="638"/>
    </location>
</feature>
<dbReference type="InterPro" id="IPR013587">
    <property type="entry name" value="Nitrate/nitrite_sensing"/>
</dbReference>
<feature type="transmembrane region" description="Helical" evidence="1">
    <location>
        <begin position="319"/>
        <end position="341"/>
    </location>
</feature>
<dbReference type="InterPro" id="IPR035919">
    <property type="entry name" value="EAL_sf"/>
</dbReference>
<dbReference type="InterPro" id="IPR000700">
    <property type="entry name" value="PAS-assoc_C"/>
</dbReference>
<keyword evidence="1" id="KW-0472">Membrane</keyword>
<evidence type="ECO:0000259" key="4">
    <source>
        <dbReference type="PROSITE" id="PS50883"/>
    </source>
</evidence>
<dbReference type="CDD" id="cd01949">
    <property type="entry name" value="GGDEF"/>
    <property type="match status" value="1"/>
</dbReference>
<keyword evidence="1" id="KW-1133">Transmembrane helix</keyword>
<proteinExistence type="predicted"/>
<feature type="transmembrane region" description="Helical" evidence="1">
    <location>
        <begin position="20"/>
        <end position="40"/>
    </location>
</feature>
<dbReference type="SUPFAM" id="SSF55073">
    <property type="entry name" value="Nucleotide cyclase"/>
    <property type="match status" value="1"/>
</dbReference>
<dbReference type="NCBIfam" id="TIGR00254">
    <property type="entry name" value="GGDEF"/>
    <property type="match status" value="1"/>
</dbReference>
<accession>A0A840UBI5</accession>
<dbReference type="Gene3D" id="3.30.70.270">
    <property type="match status" value="1"/>
</dbReference>
<dbReference type="InterPro" id="IPR052155">
    <property type="entry name" value="Biofilm_reg_signaling"/>
</dbReference>
<dbReference type="InterPro" id="IPR043128">
    <property type="entry name" value="Rev_trsase/Diguanyl_cyclase"/>
</dbReference>
<evidence type="ECO:0000259" key="5">
    <source>
        <dbReference type="PROSITE" id="PS50887"/>
    </source>
</evidence>
<dbReference type="SMART" id="SM00091">
    <property type="entry name" value="PAS"/>
    <property type="match status" value="1"/>
</dbReference>
<dbReference type="SUPFAM" id="SSF141868">
    <property type="entry name" value="EAL domain-like"/>
    <property type="match status" value="1"/>
</dbReference>
<dbReference type="SMART" id="SM00052">
    <property type="entry name" value="EAL"/>
    <property type="match status" value="1"/>
</dbReference>
<dbReference type="SMART" id="SM00267">
    <property type="entry name" value="GGDEF"/>
    <property type="match status" value="1"/>
</dbReference>
<feature type="domain" description="EAL" evidence="4">
    <location>
        <begin position="647"/>
        <end position="901"/>
    </location>
</feature>
<dbReference type="PROSITE" id="PS50887">
    <property type="entry name" value="GGDEF"/>
    <property type="match status" value="1"/>
</dbReference>
<dbReference type="CDD" id="cd00130">
    <property type="entry name" value="PAS"/>
    <property type="match status" value="1"/>
</dbReference>
<dbReference type="SUPFAM" id="SSF55785">
    <property type="entry name" value="PYP-like sensor domain (PAS domain)"/>
    <property type="match status" value="1"/>
</dbReference>
<dbReference type="EMBL" id="JACHFE010000001">
    <property type="protein sequence ID" value="MBB5320041.1"/>
    <property type="molecule type" value="Genomic_DNA"/>
</dbReference>
<dbReference type="InterPro" id="IPR001610">
    <property type="entry name" value="PAC"/>
</dbReference>
<dbReference type="PROSITE" id="PS50112">
    <property type="entry name" value="PAS"/>
    <property type="match status" value="1"/>
</dbReference>
<evidence type="ECO:0000256" key="1">
    <source>
        <dbReference type="SAM" id="Phobius"/>
    </source>
</evidence>
<dbReference type="RefSeq" id="WP_183699439.1">
    <property type="nucleotide sequence ID" value="NZ_JACHFE010000001.1"/>
</dbReference>
<dbReference type="NCBIfam" id="TIGR00229">
    <property type="entry name" value="sensory_box"/>
    <property type="match status" value="1"/>
</dbReference>
<organism evidence="6 7">
    <name type="scientific">Marinobacter oulmenensis</name>
    <dbReference type="NCBI Taxonomy" id="643747"/>
    <lineage>
        <taxon>Bacteria</taxon>
        <taxon>Pseudomonadati</taxon>
        <taxon>Pseudomonadota</taxon>
        <taxon>Gammaproteobacteria</taxon>
        <taxon>Pseudomonadales</taxon>
        <taxon>Marinobacteraceae</taxon>
        <taxon>Marinobacter</taxon>
    </lineage>
</organism>
<name>A0A840UBI5_9GAMM</name>